<name>A0A3M6X698_HORWE</name>
<feature type="region of interest" description="Disordered" evidence="1">
    <location>
        <begin position="432"/>
        <end position="585"/>
    </location>
</feature>
<sequence length="770" mass="86396">MSKATTRLIDGLLLYGARSAAIDQEQQHLTCQFATCLTFQNSRTVKCTGTILFLSAAKYVGWEKLKCFIEWYVNLPKNSKILTEHFHGSTPQLSDSDLDPEPGEESPISSTLPSSEQITPSHRYPKRAFRSHTVEREVDSIVDKFGRRVKLQWATKPFPTKFIKQRANGEEYVTVDGQDYTIANRSPISEDSDGNIVCRVNFVDSWVPEGNLDPPQLIDSSPVSSHGTAGNCLPSGPSSPQGPTLRPRLRGQLRRPTRAAWIKRAQLPKRPQHSTVRASSALTWSDLNLAHIDDLREHATSDTADYGPAIHQKIQDAVKRGLYDTTTGILTAVLDRYQHDRPQRPVQFATWTVRHATHRFNFHGKENAGTFYAHWTGYDVCTPCTRCANQDREYGVFQGCVVASGFNQASDPSGFRAAKLLPRASTYTVRSLAESITPSDSDEDRPSSPALRSLPRSRSIPTDPGLGLNDDDFIRDFNQRLRSQDDEEADEFVMSGGLNGLDGIEFRDGGAESNRKHDQGIIYDPAPDDSDHDSSDDEDPDDGKDAHDSSGDAIEEVRQSHHKRQREPIVIDSSDESSDDLSDEEDVDLYKRLRDLFRMKPSNDPSGDSTDSENESTPKRRRLTPARDQGDIGNSNGRAYRARSRTATSLTAVPEASNAAQQLQGTRTLSNHNQQFTSTRPITSFVYADMVFRGHKFTRGEITQGQLDFLRTRSFDKDAIDWVGNEWRHAMHEREKELRTEALDFYKADGRRFLNKYLVPRVCPVSMGSL</sequence>
<dbReference type="EMBL" id="QWIJ01000171">
    <property type="protein sequence ID" value="RMX86352.1"/>
    <property type="molecule type" value="Genomic_DNA"/>
</dbReference>
<feature type="compositionally biased region" description="Polar residues" evidence="1">
    <location>
        <begin position="107"/>
        <end position="120"/>
    </location>
</feature>
<organism evidence="2 3">
    <name type="scientific">Hortaea werneckii</name>
    <name type="common">Black yeast</name>
    <name type="synonym">Cladosporium werneckii</name>
    <dbReference type="NCBI Taxonomy" id="91943"/>
    <lineage>
        <taxon>Eukaryota</taxon>
        <taxon>Fungi</taxon>
        <taxon>Dikarya</taxon>
        <taxon>Ascomycota</taxon>
        <taxon>Pezizomycotina</taxon>
        <taxon>Dothideomycetes</taxon>
        <taxon>Dothideomycetidae</taxon>
        <taxon>Mycosphaerellales</taxon>
        <taxon>Teratosphaeriaceae</taxon>
        <taxon>Hortaea</taxon>
    </lineage>
</organism>
<evidence type="ECO:0000256" key="1">
    <source>
        <dbReference type="SAM" id="MobiDB-lite"/>
    </source>
</evidence>
<dbReference type="Proteomes" id="UP000281245">
    <property type="component" value="Unassembled WGS sequence"/>
</dbReference>
<dbReference type="AlphaFoldDB" id="A0A3M6X698"/>
<reference evidence="2 3" key="1">
    <citation type="journal article" date="2018" name="BMC Genomics">
        <title>Genomic evidence for intraspecific hybridization in a clonal and extremely halotolerant yeast.</title>
        <authorList>
            <person name="Gostincar C."/>
            <person name="Stajich J.E."/>
            <person name="Zupancic J."/>
            <person name="Zalar P."/>
            <person name="Gunde-Cimerman N."/>
        </authorList>
    </citation>
    <scope>NUCLEOTIDE SEQUENCE [LARGE SCALE GENOMIC DNA]</scope>
    <source>
        <strain evidence="2 3">EXF-6656</strain>
    </source>
</reference>
<feature type="compositionally biased region" description="Basic and acidic residues" evidence="1">
    <location>
        <begin position="472"/>
        <end position="484"/>
    </location>
</feature>
<feature type="compositionally biased region" description="Acidic residues" evidence="1">
    <location>
        <begin position="526"/>
        <end position="542"/>
    </location>
</feature>
<dbReference type="OrthoDB" id="3915725at2759"/>
<feature type="compositionally biased region" description="Acidic residues" evidence="1">
    <location>
        <begin position="573"/>
        <end position="585"/>
    </location>
</feature>
<feature type="region of interest" description="Disordered" evidence="1">
    <location>
        <begin position="87"/>
        <end position="126"/>
    </location>
</feature>
<dbReference type="VEuPathDB" id="FungiDB:BTJ68_06588"/>
<evidence type="ECO:0000313" key="2">
    <source>
        <dbReference type="EMBL" id="RMX86352.1"/>
    </source>
</evidence>
<protein>
    <submittedName>
        <fullName evidence="2">Uncharacterized protein</fullName>
    </submittedName>
</protein>
<feature type="compositionally biased region" description="Basic and acidic residues" evidence="1">
    <location>
        <begin position="504"/>
        <end position="519"/>
    </location>
</feature>
<feature type="region of interest" description="Disordered" evidence="1">
    <location>
        <begin position="221"/>
        <end position="248"/>
    </location>
</feature>
<proteinExistence type="predicted"/>
<feature type="compositionally biased region" description="Low complexity" evidence="1">
    <location>
        <begin position="447"/>
        <end position="461"/>
    </location>
</feature>
<feature type="region of interest" description="Disordered" evidence="1">
    <location>
        <begin position="598"/>
        <end position="658"/>
    </location>
</feature>
<feature type="compositionally biased region" description="Basic and acidic residues" evidence="1">
    <location>
        <begin position="543"/>
        <end position="559"/>
    </location>
</feature>
<gene>
    <name evidence="2" type="ORF">D0869_03146</name>
</gene>
<accession>A0A3M6X698</accession>
<comment type="caution">
    <text evidence="2">The sequence shown here is derived from an EMBL/GenBank/DDBJ whole genome shotgun (WGS) entry which is preliminary data.</text>
</comment>
<evidence type="ECO:0000313" key="3">
    <source>
        <dbReference type="Proteomes" id="UP000281245"/>
    </source>
</evidence>